<comment type="similarity">
    <text evidence="1">Belongs to the short-chain dehydrogenases/reductases (SDR) family.</text>
</comment>
<evidence type="ECO:0000313" key="3">
    <source>
        <dbReference type="Proteomes" id="UP000656804"/>
    </source>
</evidence>
<dbReference type="PRINTS" id="PR00080">
    <property type="entry name" value="SDRFAMILY"/>
</dbReference>
<dbReference type="RefSeq" id="WP_194504565.1">
    <property type="nucleotide sequence ID" value="NZ_JADIVZ010000010.1"/>
</dbReference>
<dbReference type="AlphaFoldDB" id="A0A930UYP2"/>
<dbReference type="GO" id="GO:0019748">
    <property type="term" value="P:secondary metabolic process"/>
    <property type="evidence" value="ECO:0007669"/>
    <property type="project" value="TreeGrafter"/>
</dbReference>
<dbReference type="GO" id="GO:0016491">
    <property type="term" value="F:oxidoreductase activity"/>
    <property type="evidence" value="ECO:0007669"/>
    <property type="project" value="TreeGrafter"/>
</dbReference>
<dbReference type="PANTHER" id="PTHR43544">
    <property type="entry name" value="SHORT-CHAIN DEHYDROGENASE/REDUCTASE"/>
    <property type="match status" value="1"/>
</dbReference>
<protein>
    <submittedName>
        <fullName evidence="2">SDR family NAD(P)-dependent oxidoreductase</fullName>
    </submittedName>
</protein>
<comment type="caution">
    <text evidence="2">The sequence shown here is derived from an EMBL/GenBank/DDBJ whole genome shotgun (WGS) entry which is preliminary data.</text>
</comment>
<organism evidence="2 3">
    <name type="scientific">Nocardioides acrostichi</name>
    <dbReference type="NCBI Taxonomy" id="2784339"/>
    <lineage>
        <taxon>Bacteria</taxon>
        <taxon>Bacillati</taxon>
        <taxon>Actinomycetota</taxon>
        <taxon>Actinomycetes</taxon>
        <taxon>Propionibacteriales</taxon>
        <taxon>Nocardioidaceae</taxon>
        <taxon>Nocardioides</taxon>
    </lineage>
</organism>
<accession>A0A930UYP2</accession>
<proteinExistence type="inferred from homology"/>
<reference evidence="2" key="1">
    <citation type="submission" date="2020-11" db="EMBL/GenBank/DDBJ databases">
        <title>Nocardioides sp. CBS4Y-1, whole genome shotgun sequence.</title>
        <authorList>
            <person name="Tuo L."/>
        </authorList>
    </citation>
    <scope>NUCLEOTIDE SEQUENCE</scope>
    <source>
        <strain evidence="2">CBS4Y-1</strain>
    </source>
</reference>
<keyword evidence="3" id="KW-1185">Reference proteome</keyword>
<dbReference type="PRINTS" id="PR00081">
    <property type="entry name" value="GDHRDH"/>
</dbReference>
<dbReference type="EMBL" id="JADIVZ010000010">
    <property type="protein sequence ID" value="MBF4163318.1"/>
    <property type="molecule type" value="Genomic_DNA"/>
</dbReference>
<dbReference type="Proteomes" id="UP000656804">
    <property type="component" value="Unassembled WGS sequence"/>
</dbReference>
<name>A0A930UYP2_9ACTN</name>
<dbReference type="InterPro" id="IPR002347">
    <property type="entry name" value="SDR_fam"/>
</dbReference>
<dbReference type="InterPro" id="IPR036291">
    <property type="entry name" value="NAD(P)-bd_dom_sf"/>
</dbReference>
<evidence type="ECO:0000313" key="2">
    <source>
        <dbReference type="EMBL" id="MBF4163318.1"/>
    </source>
</evidence>
<dbReference type="InterPro" id="IPR051468">
    <property type="entry name" value="Fungal_SecMetab_SDRs"/>
</dbReference>
<dbReference type="Pfam" id="PF00106">
    <property type="entry name" value="adh_short"/>
    <property type="match status" value="1"/>
</dbReference>
<dbReference type="PANTHER" id="PTHR43544:SF32">
    <property type="entry name" value="CHAIN DEHYDROGENASE, PUTATIVE (AFU_ORTHOLOGUE AFUA_5G01530)-RELATED"/>
    <property type="match status" value="1"/>
</dbReference>
<sequence length="229" mass="23503">MTTVLITGASRGIGAHVARELADTGATVFAGVRRPEGLTSRLGDSGDLRPIALDVTDDASVAAAVSTVEEITDELDVVINNAGVAGTWAPAADVVPSDFADVLATNLLGPVRVTQAFLPLLRRGTKPRLVMVSSGMGSLTLQGNDSVYADIAHLPYPASKAALNMLTVQYAKALPEILVTAVDPGLTATDFTGAVGQTVAEGAQAVVSTALDTTRPSGGFVDRYGTTPW</sequence>
<dbReference type="GO" id="GO:0005737">
    <property type="term" value="C:cytoplasm"/>
    <property type="evidence" value="ECO:0007669"/>
    <property type="project" value="TreeGrafter"/>
</dbReference>
<dbReference type="Gene3D" id="3.40.50.720">
    <property type="entry name" value="NAD(P)-binding Rossmann-like Domain"/>
    <property type="match status" value="1"/>
</dbReference>
<dbReference type="SUPFAM" id="SSF51735">
    <property type="entry name" value="NAD(P)-binding Rossmann-fold domains"/>
    <property type="match status" value="1"/>
</dbReference>
<evidence type="ECO:0000256" key="1">
    <source>
        <dbReference type="RuleBase" id="RU000363"/>
    </source>
</evidence>
<gene>
    <name evidence="2" type="ORF">ISG29_16630</name>
</gene>